<evidence type="ECO:0000256" key="5">
    <source>
        <dbReference type="SAM" id="MobiDB-lite"/>
    </source>
</evidence>
<gene>
    <name evidence="7" type="ORF">ABEB36_014914</name>
</gene>
<evidence type="ECO:0000256" key="6">
    <source>
        <dbReference type="SAM" id="Phobius"/>
    </source>
</evidence>
<dbReference type="InterPro" id="IPR008952">
    <property type="entry name" value="Tetraspanin_EC2_sf"/>
</dbReference>
<protein>
    <recommendedName>
        <fullName evidence="9">Tetraspanin</fullName>
    </recommendedName>
</protein>
<keyword evidence="3 6" id="KW-1133">Transmembrane helix</keyword>
<dbReference type="GO" id="GO:0016020">
    <property type="term" value="C:membrane"/>
    <property type="evidence" value="ECO:0007669"/>
    <property type="project" value="UniProtKB-SubCell"/>
</dbReference>
<dbReference type="PANTHER" id="PTHR19282:SF456">
    <property type="entry name" value="CD63 MOLECULE"/>
    <property type="match status" value="1"/>
</dbReference>
<feature type="transmembrane region" description="Helical" evidence="6">
    <location>
        <begin position="12"/>
        <end position="35"/>
    </location>
</feature>
<evidence type="ECO:0000313" key="7">
    <source>
        <dbReference type="EMBL" id="KAL1488443.1"/>
    </source>
</evidence>
<organism evidence="7 8">
    <name type="scientific">Hypothenemus hampei</name>
    <name type="common">Coffee berry borer</name>
    <dbReference type="NCBI Taxonomy" id="57062"/>
    <lineage>
        <taxon>Eukaryota</taxon>
        <taxon>Metazoa</taxon>
        <taxon>Ecdysozoa</taxon>
        <taxon>Arthropoda</taxon>
        <taxon>Hexapoda</taxon>
        <taxon>Insecta</taxon>
        <taxon>Pterygota</taxon>
        <taxon>Neoptera</taxon>
        <taxon>Endopterygota</taxon>
        <taxon>Coleoptera</taxon>
        <taxon>Polyphaga</taxon>
        <taxon>Cucujiformia</taxon>
        <taxon>Curculionidae</taxon>
        <taxon>Scolytinae</taxon>
        <taxon>Hypothenemus</taxon>
    </lineage>
</organism>
<evidence type="ECO:0000256" key="2">
    <source>
        <dbReference type="ARBA" id="ARBA00022692"/>
    </source>
</evidence>
<dbReference type="SUPFAM" id="SSF48652">
    <property type="entry name" value="Tetraspanin"/>
    <property type="match status" value="1"/>
</dbReference>
<feature type="transmembrane region" description="Helical" evidence="6">
    <location>
        <begin position="55"/>
        <end position="73"/>
    </location>
</feature>
<dbReference type="PRINTS" id="PR00259">
    <property type="entry name" value="TMFOUR"/>
</dbReference>
<proteinExistence type="predicted"/>
<comment type="subcellular location">
    <subcellularLocation>
        <location evidence="1">Membrane</location>
        <topology evidence="1">Multi-pass membrane protein</topology>
    </subcellularLocation>
</comment>
<feature type="region of interest" description="Disordered" evidence="5">
    <location>
        <begin position="190"/>
        <end position="255"/>
    </location>
</feature>
<keyword evidence="2 6" id="KW-0812">Transmembrane</keyword>
<evidence type="ECO:0000256" key="3">
    <source>
        <dbReference type="ARBA" id="ARBA00022989"/>
    </source>
</evidence>
<accession>A0ABD1E1J9</accession>
<feature type="compositionally biased region" description="Low complexity" evidence="5">
    <location>
        <begin position="190"/>
        <end position="249"/>
    </location>
</feature>
<evidence type="ECO:0000313" key="8">
    <source>
        <dbReference type="Proteomes" id="UP001566132"/>
    </source>
</evidence>
<dbReference type="EMBL" id="JBDJPC010000014">
    <property type="protein sequence ID" value="KAL1488443.1"/>
    <property type="molecule type" value="Genomic_DNA"/>
</dbReference>
<sequence>MARSCSPETIKLFMYGFNLFFLISGIIVIAVGVAVKTKYTEYERFLDIQYFSLPNMLIATGAFIFMISFLGCYGTIRRSWIMLAIFTSLLCMIFIFEFASGIAGYVLRDKTANYLDETLRKNLATYNSDDPNMSTSQVWDLIQSSFQCCGVDHYIDWTEIFGSDLPISCCPVVQGTVGVFYCNSLSPTTATTTNPSSTPMPSDIPETTTSSDIPEITTSSDISEITTFSDIPETTTSSDISEITTFSDIPETTTPFDISETITSSDIPETTTTIKIIEPDNQLMYNEGTSSLTNASSAAALALISKINRFAAASDSQSPGKPFQQGCKSAFGDFVRKHAVQIGGWAFGLCAIQLLGIILSFHMTRQIKNGYYTA</sequence>
<comment type="caution">
    <text evidence="7">The sequence shown here is derived from an EMBL/GenBank/DDBJ whole genome shotgun (WGS) entry which is preliminary data.</text>
</comment>
<dbReference type="InterPro" id="IPR018499">
    <property type="entry name" value="Tetraspanin/Peripherin"/>
</dbReference>
<feature type="transmembrane region" description="Helical" evidence="6">
    <location>
        <begin position="342"/>
        <end position="361"/>
    </location>
</feature>
<dbReference type="Pfam" id="PF00335">
    <property type="entry name" value="Tetraspanin"/>
    <property type="match status" value="1"/>
</dbReference>
<reference evidence="7 8" key="1">
    <citation type="submission" date="2024-05" db="EMBL/GenBank/DDBJ databases">
        <title>Genetic variation in Jamaican populations of the coffee berry borer (Hypothenemus hampei).</title>
        <authorList>
            <person name="Errbii M."/>
            <person name="Myrie A."/>
        </authorList>
    </citation>
    <scope>NUCLEOTIDE SEQUENCE [LARGE SCALE GENOMIC DNA]</scope>
    <source>
        <strain evidence="7">JA-Hopewell-2020-01-JO</strain>
        <tissue evidence="7">Whole body</tissue>
    </source>
</reference>
<keyword evidence="4 6" id="KW-0472">Membrane</keyword>
<dbReference type="PANTHER" id="PTHR19282">
    <property type="entry name" value="TETRASPANIN"/>
    <property type="match status" value="1"/>
</dbReference>
<name>A0ABD1E1J9_HYPHA</name>
<dbReference type="Gene3D" id="1.10.1450.10">
    <property type="entry name" value="Tetraspanin"/>
    <property type="match status" value="1"/>
</dbReference>
<feature type="transmembrane region" description="Helical" evidence="6">
    <location>
        <begin position="80"/>
        <end position="107"/>
    </location>
</feature>
<evidence type="ECO:0008006" key="9">
    <source>
        <dbReference type="Google" id="ProtNLM"/>
    </source>
</evidence>
<keyword evidence="8" id="KW-1185">Reference proteome</keyword>
<dbReference type="Proteomes" id="UP001566132">
    <property type="component" value="Unassembled WGS sequence"/>
</dbReference>
<evidence type="ECO:0000256" key="4">
    <source>
        <dbReference type="ARBA" id="ARBA00023136"/>
    </source>
</evidence>
<evidence type="ECO:0000256" key="1">
    <source>
        <dbReference type="ARBA" id="ARBA00004141"/>
    </source>
</evidence>
<dbReference type="AlphaFoldDB" id="A0ABD1E1J9"/>